<dbReference type="STRING" id="267850.ADINL_0834"/>
<evidence type="ECO:0000256" key="6">
    <source>
        <dbReference type="ARBA" id="ARBA00022842"/>
    </source>
</evidence>
<dbReference type="InterPro" id="IPR015797">
    <property type="entry name" value="NUDIX_hydrolase-like_dom_sf"/>
</dbReference>
<dbReference type="AlphaFoldDB" id="A0A063Y726"/>
<evidence type="ECO:0000259" key="9">
    <source>
        <dbReference type="PROSITE" id="PS51462"/>
    </source>
</evidence>
<dbReference type="PANTHER" id="PTHR43222">
    <property type="entry name" value="NUDIX HYDROLASE 23"/>
    <property type="match status" value="1"/>
</dbReference>
<dbReference type="RefSeq" id="WP_036544264.1">
    <property type="nucleotide sequence ID" value="NZ_JBKBNO010000001.1"/>
</dbReference>
<feature type="domain" description="Nudix hydrolase" evidence="9">
    <location>
        <begin position="4"/>
        <end position="130"/>
    </location>
</feature>
<comment type="subunit">
    <text evidence="3 8">Monomer.</text>
</comment>
<dbReference type="InterPro" id="IPR000086">
    <property type="entry name" value="NUDIX_hydrolase_dom"/>
</dbReference>
<evidence type="ECO:0000256" key="5">
    <source>
        <dbReference type="ARBA" id="ARBA00022801"/>
    </source>
</evidence>
<dbReference type="OrthoDB" id="8594221at2"/>
<dbReference type="SUPFAM" id="SSF55811">
    <property type="entry name" value="Nudix"/>
    <property type="match status" value="1"/>
</dbReference>
<reference evidence="10 11" key="1">
    <citation type="journal article" date="2005" name="Int. J. Syst. Evol. Microbiol.">
        <title>Nitrincola lacisaponensis gen. nov., sp. nov., a novel alkaliphilic bacterium isolated from an alkaline, saline lake.</title>
        <authorList>
            <person name="Dimitriu P.A."/>
            <person name="Shukla S.K."/>
            <person name="Conradt J."/>
            <person name="Marquez M.C."/>
            <person name="Ventosa A."/>
            <person name="Maglia A."/>
            <person name="Peyton B.M."/>
            <person name="Pinkart H.C."/>
            <person name="Mormile M.R."/>
        </authorList>
    </citation>
    <scope>NUCLEOTIDE SEQUENCE [LARGE SCALE GENOMIC DNA]</scope>
    <source>
        <strain evidence="10 11">4CA</strain>
    </source>
</reference>
<dbReference type="InterPro" id="IPR020476">
    <property type="entry name" value="Nudix_hydrolase"/>
</dbReference>
<evidence type="ECO:0000313" key="11">
    <source>
        <dbReference type="Proteomes" id="UP000027318"/>
    </source>
</evidence>
<dbReference type="InterPro" id="IPR020084">
    <property type="entry name" value="NUDIX_hydrolase_CS"/>
</dbReference>
<gene>
    <name evidence="8" type="primary">nudJ</name>
    <name evidence="10" type="ORF">ADINL_0834</name>
</gene>
<comment type="caution">
    <text evidence="10">The sequence shown here is derived from an EMBL/GenBank/DDBJ whole genome shotgun (WGS) entry which is preliminary data.</text>
</comment>
<dbReference type="GO" id="GO:0004787">
    <property type="term" value="F:thiamine diphosphate phosphatase activity"/>
    <property type="evidence" value="ECO:0007669"/>
    <property type="project" value="InterPro"/>
</dbReference>
<comment type="cofactor">
    <cofactor evidence="1 8">
        <name>Mg(2+)</name>
        <dbReference type="ChEBI" id="CHEBI:18420"/>
    </cofactor>
</comment>
<evidence type="ECO:0000256" key="1">
    <source>
        <dbReference type="ARBA" id="ARBA00001946"/>
    </source>
</evidence>
<comment type="similarity">
    <text evidence="2 8">Belongs to the Nudix hydrolase family. NudJ subfamily.</text>
</comment>
<sequence>MAFSPHVTVAALIKRDDRYLLVEEGDPDASVFNQPAGHIEAGETPVQACIREVLEETGWQARPSHLIGIYLLELPDQNKTYYRFGFRAEALEQVSDQLDPDIIACHWLTLAEIQQLNQQQRLRSDLVMQLIEDDLSGQHFPLSLIREQPRK</sequence>
<accession>A0A063Y726</accession>
<dbReference type="CDD" id="cd03675">
    <property type="entry name" value="NUDIX_Hydrolase"/>
    <property type="match status" value="1"/>
</dbReference>
<dbReference type="Proteomes" id="UP000027318">
    <property type="component" value="Unassembled WGS sequence"/>
</dbReference>
<evidence type="ECO:0000256" key="8">
    <source>
        <dbReference type="RuleBase" id="RU364043"/>
    </source>
</evidence>
<evidence type="ECO:0000256" key="3">
    <source>
        <dbReference type="ARBA" id="ARBA00011245"/>
    </source>
</evidence>
<dbReference type="PROSITE" id="PS00893">
    <property type="entry name" value="NUDIX_BOX"/>
    <property type="match status" value="1"/>
</dbReference>
<protein>
    <recommendedName>
        <fullName evidence="4 8">Phosphatase NudJ</fullName>
        <ecNumber evidence="8">3.6.1.-</ecNumber>
    </recommendedName>
</protein>
<dbReference type="EMBL" id="JMSZ01000016">
    <property type="protein sequence ID" value="KDE40242.1"/>
    <property type="molecule type" value="Genomic_DNA"/>
</dbReference>
<evidence type="ECO:0000256" key="7">
    <source>
        <dbReference type="RuleBase" id="RU003476"/>
    </source>
</evidence>
<keyword evidence="11" id="KW-1185">Reference proteome</keyword>
<keyword evidence="5 7" id="KW-0378">Hydrolase</keyword>
<dbReference type="Gene3D" id="3.90.79.10">
    <property type="entry name" value="Nucleoside Triphosphate Pyrophosphohydrolase"/>
    <property type="match status" value="1"/>
</dbReference>
<keyword evidence="6 8" id="KW-0460">Magnesium</keyword>
<name>A0A063Y726_9GAMM</name>
<dbReference type="Pfam" id="PF00293">
    <property type="entry name" value="NUDIX"/>
    <property type="match status" value="1"/>
</dbReference>
<dbReference type="PROSITE" id="PS51462">
    <property type="entry name" value="NUDIX"/>
    <property type="match status" value="1"/>
</dbReference>
<dbReference type="PRINTS" id="PR00502">
    <property type="entry name" value="NUDIXFAMILY"/>
</dbReference>
<evidence type="ECO:0000256" key="2">
    <source>
        <dbReference type="ARBA" id="ARBA00007608"/>
    </source>
</evidence>
<dbReference type="PANTHER" id="PTHR43222:SF11">
    <property type="entry name" value="PHOSPHATASE NUDJ"/>
    <property type="match status" value="1"/>
</dbReference>
<dbReference type="GO" id="GO:0017110">
    <property type="term" value="F:nucleoside diphosphate phosphatase activity"/>
    <property type="evidence" value="ECO:0007669"/>
    <property type="project" value="InterPro"/>
</dbReference>
<dbReference type="InterPro" id="IPR033713">
    <property type="entry name" value="NudJ"/>
</dbReference>
<organism evidence="10 11">
    <name type="scientific">Nitrincola lacisaponensis</name>
    <dbReference type="NCBI Taxonomy" id="267850"/>
    <lineage>
        <taxon>Bacteria</taxon>
        <taxon>Pseudomonadati</taxon>
        <taxon>Pseudomonadota</taxon>
        <taxon>Gammaproteobacteria</taxon>
        <taxon>Oceanospirillales</taxon>
        <taxon>Oceanospirillaceae</taxon>
        <taxon>Nitrincola</taxon>
    </lineage>
</organism>
<proteinExistence type="inferred from homology"/>
<dbReference type="EC" id="3.6.1.-" evidence="8"/>
<dbReference type="GO" id="GO:0017111">
    <property type="term" value="F:ribonucleoside triphosphate phosphatase activity"/>
    <property type="evidence" value="ECO:0007669"/>
    <property type="project" value="InterPro"/>
</dbReference>
<evidence type="ECO:0000256" key="4">
    <source>
        <dbReference type="ARBA" id="ARBA00015552"/>
    </source>
</evidence>
<dbReference type="PATRIC" id="fig|267850.7.peg.828"/>
<evidence type="ECO:0000313" key="10">
    <source>
        <dbReference type="EMBL" id="KDE40242.1"/>
    </source>
</evidence>